<evidence type="ECO:0000313" key="3">
    <source>
        <dbReference type="Proteomes" id="UP000267408"/>
    </source>
</evidence>
<gene>
    <name evidence="2" type="ORF">EDD39_5284</name>
</gene>
<dbReference type="EMBL" id="RJVJ01000001">
    <property type="protein sequence ID" value="ROR46975.1"/>
    <property type="molecule type" value="Genomic_DNA"/>
</dbReference>
<evidence type="ECO:0000313" key="2">
    <source>
        <dbReference type="EMBL" id="ROR46975.1"/>
    </source>
</evidence>
<accession>A0A8G1UMR9</accession>
<feature type="compositionally biased region" description="Gly residues" evidence="1">
    <location>
        <begin position="18"/>
        <end position="28"/>
    </location>
</feature>
<proteinExistence type="predicted"/>
<organism evidence="2 3">
    <name type="scientific">Kitasatospora cineracea</name>
    <dbReference type="NCBI Taxonomy" id="88074"/>
    <lineage>
        <taxon>Bacteria</taxon>
        <taxon>Bacillati</taxon>
        <taxon>Actinomycetota</taxon>
        <taxon>Actinomycetes</taxon>
        <taxon>Kitasatosporales</taxon>
        <taxon>Streptomycetaceae</taxon>
        <taxon>Kitasatospora</taxon>
    </lineage>
</organism>
<dbReference type="Proteomes" id="UP000267408">
    <property type="component" value="Unassembled WGS sequence"/>
</dbReference>
<feature type="region of interest" description="Disordered" evidence="1">
    <location>
        <begin position="18"/>
        <end position="56"/>
    </location>
</feature>
<dbReference type="AlphaFoldDB" id="A0A8G1UMR9"/>
<protein>
    <submittedName>
        <fullName evidence="2">Uncharacterized protein</fullName>
    </submittedName>
</protein>
<sequence length="56" mass="5394">MPAAVTTVLGVGLFLAGGLGLTPQGGDGPAAQERPAGQDSADTGPGAEIRGLQDHP</sequence>
<evidence type="ECO:0000256" key="1">
    <source>
        <dbReference type="SAM" id="MobiDB-lite"/>
    </source>
</evidence>
<reference evidence="2 3" key="1">
    <citation type="submission" date="2018-11" db="EMBL/GenBank/DDBJ databases">
        <title>Sequencing the genomes of 1000 actinobacteria strains.</title>
        <authorList>
            <person name="Klenk H.-P."/>
        </authorList>
    </citation>
    <scope>NUCLEOTIDE SEQUENCE [LARGE SCALE GENOMIC DNA]</scope>
    <source>
        <strain evidence="2 3">DSM 44780</strain>
    </source>
</reference>
<dbReference type="RefSeq" id="WP_162870146.1">
    <property type="nucleotide sequence ID" value="NZ_RJVJ01000001.1"/>
</dbReference>
<comment type="caution">
    <text evidence="2">The sequence shown here is derived from an EMBL/GenBank/DDBJ whole genome shotgun (WGS) entry which is preliminary data.</text>
</comment>
<name>A0A8G1UMR9_9ACTN</name>